<evidence type="ECO:0000313" key="3">
    <source>
        <dbReference type="Proteomes" id="UP000472270"/>
    </source>
</evidence>
<organism evidence="2 3">
    <name type="scientific">Sinocyclocheilus rhinocerous</name>
    <dbReference type="NCBI Taxonomy" id="307959"/>
    <lineage>
        <taxon>Eukaryota</taxon>
        <taxon>Metazoa</taxon>
        <taxon>Chordata</taxon>
        <taxon>Craniata</taxon>
        <taxon>Vertebrata</taxon>
        <taxon>Euteleostomi</taxon>
        <taxon>Actinopterygii</taxon>
        <taxon>Neopterygii</taxon>
        <taxon>Teleostei</taxon>
        <taxon>Ostariophysi</taxon>
        <taxon>Cypriniformes</taxon>
        <taxon>Cyprinidae</taxon>
        <taxon>Cyprininae</taxon>
        <taxon>Sinocyclocheilus</taxon>
    </lineage>
</organism>
<reference evidence="2" key="2">
    <citation type="submission" date="2025-09" db="UniProtKB">
        <authorList>
            <consortium name="Ensembl"/>
        </authorList>
    </citation>
    <scope>IDENTIFICATION</scope>
</reference>
<dbReference type="PANTHER" id="PTHR16165:SF23">
    <property type="entry name" value="NEUREXOPHILIN AND PC-ESTERASE DOMAIN FAMILY, MEMBER 5"/>
    <property type="match status" value="1"/>
</dbReference>
<sequence length="241" mass="27467">MTTPVPAGFYLKDVWKSFVCNTRQFSSAQMGNCLKNKIVYLMGDSTTRQWFEYLEKTVPGIKRMDLHTLPAGGPLMAVELKNNIIIHWRVHGVPLRFGKVMPITDLHYISNDIDEIAGGRHAVIVFTYCAHLVFHPITFYVYEVAKIRQSVVALLSRAPETTVIIKSGNTAGLKVHNIFQSDWHMLQLNTVMREMFRDIDGVIFIDVWQMTSCHYLIENIHPGPVIIANEVDMLLSYVCPT</sequence>
<protein>
    <recommendedName>
        <fullName evidence="1">NXPE C-terminal domain-containing protein</fullName>
    </recommendedName>
</protein>
<name>A0A673L0T2_9TELE</name>
<evidence type="ECO:0000313" key="2">
    <source>
        <dbReference type="Ensembl" id="ENSSRHP00000069046.1"/>
    </source>
</evidence>
<accession>A0A673L0T2</accession>
<dbReference type="Pfam" id="PF24536">
    <property type="entry name" value="NXPE4_C"/>
    <property type="match status" value="1"/>
</dbReference>
<reference evidence="2" key="1">
    <citation type="submission" date="2025-08" db="UniProtKB">
        <authorList>
            <consortium name="Ensembl"/>
        </authorList>
    </citation>
    <scope>IDENTIFICATION</scope>
</reference>
<dbReference type="AlphaFoldDB" id="A0A673L0T2"/>
<dbReference type="Ensembl" id="ENSSRHT00000070934.1">
    <property type="protein sequence ID" value="ENSSRHP00000069046.1"/>
    <property type="gene ID" value="ENSSRHG00000034361.1"/>
</dbReference>
<dbReference type="Proteomes" id="UP000472270">
    <property type="component" value="Unassembled WGS sequence"/>
</dbReference>
<proteinExistence type="predicted"/>
<keyword evidence="3" id="KW-1185">Reference proteome</keyword>
<dbReference type="InterPro" id="IPR057106">
    <property type="entry name" value="NXPE4_C"/>
</dbReference>
<dbReference type="PANTHER" id="PTHR16165">
    <property type="entry name" value="NXPE FAMILY MEMBER"/>
    <property type="match status" value="1"/>
</dbReference>
<feature type="domain" description="NXPE C-terminal" evidence="1">
    <location>
        <begin position="15"/>
        <end position="239"/>
    </location>
</feature>
<evidence type="ECO:0000259" key="1">
    <source>
        <dbReference type="Pfam" id="PF24536"/>
    </source>
</evidence>